<sequence>MSKVVELTGWKSGSFTAAGISHATYRKGSGPAVIVVHEIPGITPAVLQFAERVVSSGFTVVMPLLVGEVGRAPSGKYIASSMSKICVSREFTTMAMRQTSPVIAWLRALAKSLHAEVGGVGVGAIGMCFSGGFALGMMVDDIMVAPVLSQPSMPFALGKARAADLNLSPDDELIVKQRAEAGCQVLGLRFTGDKLVGTRFESLRKLLGDAFVAVEFASSTKADHSVLTEQIQEDGVVRVLDFLRQKLLKN</sequence>
<protein>
    <submittedName>
        <fullName evidence="3">Unannotated protein</fullName>
    </submittedName>
</protein>
<gene>
    <name evidence="2" type="ORF">UFOPK2166_00729</name>
    <name evidence="3" type="ORF">UFOPK4000_00569</name>
</gene>
<evidence type="ECO:0000313" key="3">
    <source>
        <dbReference type="EMBL" id="CAB4988767.1"/>
    </source>
</evidence>
<name>A0A6J7N6M4_9ZZZZ</name>
<evidence type="ECO:0000259" key="1">
    <source>
        <dbReference type="Pfam" id="PF01738"/>
    </source>
</evidence>
<dbReference type="EMBL" id="CAEZWB010000084">
    <property type="protein sequence ID" value="CAB4649580.1"/>
    <property type="molecule type" value="Genomic_DNA"/>
</dbReference>
<accession>A0A6J7N6M4</accession>
<organism evidence="3">
    <name type="scientific">freshwater metagenome</name>
    <dbReference type="NCBI Taxonomy" id="449393"/>
    <lineage>
        <taxon>unclassified sequences</taxon>
        <taxon>metagenomes</taxon>
        <taxon>ecological metagenomes</taxon>
    </lineage>
</organism>
<dbReference type="EMBL" id="CAFBOT010000079">
    <property type="protein sequence ID" value="CAB4988767.1"/>
    <property type="molecule type" value="Genomic_DNA"/>
</dbReference>
<dbReference type="Pfam" id="PF01738">
    <property type="entry name" value="DLH"/>
    <property type="match status" value="1"/>
</dbReference>
<dbReference type="Gene3D" id="3.40.50.1820">
    <property type="entry name" value="alpha/beta hydrolase"/>
    <property type="match status" value="1"/>
</dbReference>
<dbReference type="GO" id="GO:0016787">
    <property type="term" value="F:hydrolase activity"/>
    <property type="evidence" value="ECO:0007669"/>
    <property type="project" value="InterPro"/>
</dbReference>
<reference evidence="3" key="1">
    <citation type="submission" date="2020-05" db="EMBL/GenBank/DDBJ databases">
        <authorList>
            <person name="Chiriac C."/>
            <person name="Salcher M."/>
            <person name="Ghai R."/>
            <person name="Kavagutti S V."/>
        </authorList>
    </citation>
    <scope>NUCLEOTIDE SEQUENCE</scope>
</reference>
<dbReference type="SUPFAM" id="SSF53474">
    <property type="entry name" value="alpha/beta-Hydrolases"/>
    <property type="match status" value="1"/>
</dbReference>
<feature type="domain" description="Dienelactone hydrolase" evidence="1">
    <location>
        <begin position="29"/>
        <end position="228"/>
    </location>
</feature>
<dbReference type="InterPro" id="IPR002925">
    <property type="entry name" value="Dienelactn_hydro"/>
</dbReference>
<evidence type="ECO:0000313" key="2">
    <source>
        <dbReference type="EMBL" id="CAB4649580.1"/>
    </source>
</evidence>
<proteinExistence type="predicted"/>
<dbReference type="InterPro" id="IPR029058">
    <property type="entry name" value="AB_hydrolase_fold"/>
</dbReference>
<dbReference type="AlphaFoldDB" id="A0A6J7N6M4"/>